<dbReference type="Gene3D" id="3.40.350.10">
    <property type="entry name" value="Creatinase/prolidase N-terminal domain"/>
    <property type="match status" value="1"/>
</dbReference>
<keyword evidence="2 5" id="KW-0479">Metal-binding</keyword>
<organism evidence="8 9">
    <name type="scientific">Candidatus Mucispirillum faecigallinarum</name>
    <dbReference type="NCBI Taxonomy" id="2838699"/>
    <lineage>
        <taxon>Bacteria</taxon>
        <taxon>Pseudomonadati</taxon>
        <taxon>Deferribacterota</taxon>
        <taxon>Deferribacteres</taxon>
        <taxon>Deferribacterales</taxon>
        <taxon>Mucispirillaceae</taxon>
        <taxon>Mucispirillum</taxon>
    </lineage>
</organism>
<dbReference type="GO" id="GO:0046872">
    <property type="term" value="F:metal ion binding"/>
    <property type="evidence" value="ECO:0007669"/>
    <property type="project" value="UniProtKB-KW"/>
</dbReference>
<dbReference type="InterPro" id="IPR036005">
    <property type="entry name" value="Creatinase/aminopeptidase-like"/>
</dbReference>
<comment type="similarity">
    <text evidence="5">Belongs to the peptidase M24B family.</text>
</comment>
<name>A0A9D2GSW7_9BACT</name>
<protein>
    <submittedName>
        <fullName evidence="8">Xaa-Pro peptidase family protein</fullName>
    </submittedName>
</protein>
<dbReference type="InterPro" id="IPR000587">
    <property type="entry name" value="Creatinase_N"/>
</dbReference>
<feature type="domain" description="Peptidase M24" evidence="6">
    <location>
        <begin position="134"/>
        <end position="332"/>
    </location>
</feature>
<evidence type="ECO:0000259" key="7">
    <source>
        <dbReference type="Pfam" id="PF01321"/>
    </source>
</evidence>
<evidence type="ECO:0000256" key="4">
    <source>
        <dbReference type="ARBA" id="ARBA00023049"/>
    </source>
</evidence>
<dbReference type="SUPFAM" id="SSF55920">
    <property type="entry name" value="Creatinase/aminopeptidase"/>
    <property type="match status" value="1"/>
</dbReference>
<keyword evidence="1" id="KW-0645">Protease</keyword>
<dbReference type="Proteomes" id="UP000824176">
    <property type="component" value="Unassembled WGS sequence"/>
</dbReference>
<evidence type="ECO:0000256" key="2">
    <source>
        <dbReference type="ARBA" id="ARBA00022723"/>
    </source>
</evidence>
<dbReference type="Gene3D" id="3.90.230.10">
    <property type="entry name" value="Creatinase/methionine aminopeptidase superfamily"/>
    <property type="match status" value="1"/>
</dbReference>
<dbReference type="PANTHER" id="PTHR46112:SF3">
    <property type="entry name" value="AMINOPEPTIDASE YPDF"/>
    <property type="match status" value="1"/>
</dbReference>
<proteinExistence type="inferred from homology"/>
<evidence type="ECO:0000256" key="1">
    <source>
        <dbReference type="ARBA" id="ARBA00022670"/>
    </source>
</evidence>
<dbReference type="PANTHER" id="PTHR46112">
    <property type="entry name" value="AMINOPEPTIDASE"/>
    <property type="match status" value="1"/>
</dbReference>
<comment type="caution">
    <text evidence="8">The sequence shown here is derived from an EMBL/GenBank/DDBJ whole genome shotgun (WGS) entry which is preliminary data.</text>
</comment>
<evidence type="ECO:0000313" key="8">
    <source>
        <dbReference type="EMBL" id="HIZ88410.1"/>
    </source>
</evidence>
<dbReference type="GO" id="GO:0008237">
    <property type="term" value="F:metallopeptidase activity"/>
    <property type="evidence" value="ECO:0007669"/>
    <property type="project" value="UniProtKB-KW"/>
</dbReference>
<accession>A0A9D2GSW7</accession>
<gene>
    <name evidence="8" type="ORF">H9804_00555</name>
</gene>
<dbReference type="AlphaFoldDB" id="A0A9D2GSW7"/>
<dbReference type="EMBL" id="DXAQ01000009">
    <property type="protein sequence ID" value="HIZ88410.1"/>
    <property type="molecule type" value="Genomic_DNA"/>
</dbReference>
<feature type="domain" description="Creatinase N-terminal" evidence="7">
    <location>
        <begin position="4"/>
        <end position="106"/>
    </location>
</feature>
<dbReference type="InterPro" id="IPR050659">
    <property type="entry name" value="Peptidase_M24B"/>
</dbReference>
<dbReference type="InterPro" id="IPR000994">
    <property type="entry name" value="Pept_M24"/>
</dbReference>
<dbReference type="InterPro" id="IPR029149">
    <property type="entry name" value="Creatin/AminoP/Spt16_N"/>
</dbReference>
<keyword evidence="3" id="KW-0378">Hydrolase</keyword>
<dbReference type="SUPFAM" id="SSF53092">
    <property type="entry name" value="Creatinase/prolidase N-terminal domain"/>
    <property type="match status" value="1"/>
</dbReference>
<evidence type="ECO:0000256" key="5">
    <source>
        <dbReference type="RuleBase" id="RU000590"/>
    </source>
</evidence>
<evidence type="ECO:0000256" key="3">
    <source>
        <dbReference type="ARBA" id="ARBA00022801"/>
    </source>
</evidence>
<dbReference type="InterPro" id="IPR001131">
    <property type="entry name" value="Peptidase_M24B_aminopep-P_CS"/>
</dbReference>
<dbReference type="GO" id="GO:0006508">
    <property type="term" value="P:proteolysis"/>
    <property type="evidence" value="ECO:0007669"/>
    <property type="project" value="UniProtKB-KW"/>
</dbReference>
<reference evidence="8" key="2">
    <citation type="submission" date="2021-04" db="EMBL/GenBank/DDBJ databases">
        <authorList>
            <person name="Gilroy R."/>
        </authorList>
    </citation>
    <scope>NUCLEOTIDE SEQUENCE</scope>
    <source>
        <strain evidence="8">ChiW4-1371</strain>
    </source>
</reference>
<dbReference type="Pfam" id="PF00557">
    <property type="entry name" value="Peptidase_M24"/>
    <property type="match status" value="1"/>
</dbReference>
<sequence>MISRIAAVQRELRSLDIPAVLVTNLSDVKYLSGFTGSTAYMLIDLEKAVFFTDGRYSIQSSEEVAENIVVEIVKDYSKIYTERCAAYKKILLQPSCSINISSKIASSGVEIYLDEKDFMQRLRMVKDNKEIAMIKEQYNLAGRAFLRSLKSFKYDTSEKSWAAALEYHMKMLGAKGESFETIVASGIRGAMPHGTASAKKITKGEPVIIDFGSKEQYTSDYTRMIYAGNDSEVLKVIDVVRSALEKSIENIEEGKLCGDIDNIARQYIEEQGYGAYFNHSLGHGVGIDVHELPVLKPKGDILLEDNMIFTIEPGIYLPDKFGVRLEQTVLINNGKPEIISSALDKYVYDIIE</sequence>
<evidence type="ECO:0000259" key="6">
    <source>
        <dbReference type="Pfam" id="PF00557"/>
    </source>
</evidence>
<dbReference type="PROSITE" id="PS00491">
    <property type="entry name" value="PROLINE_PEPTIDASE"/>
    <property type="match status" value="1"/>
</dbReference>
<keyword evidence="4" id="KW-0482">Metalloprotease</keyword>
<reference evidence="8" key="1">
    <citation type="journal article" date="2021" name="PeerJ">
        <title>Extensive microbial diversity within the chicken gut microbiome revealed by metagenomics and culture.</title>
        <authorList>
            <person name="Gilroy R."/>
            <person name="Ravi A."/>
            <person name="Getino M."/>
            <person name="Pursley I."/>
            <person name="Horton D.L."/>
            <person name="Alikhan N.F."/>
            <person name="Baker D."/>
            <person name="Gharbi K."/>
            <person name="Hall N."/>
            <person name="Watson M."/>
            <person name="Adriaenssens E.M."/>
            <person name="Foster-Nyarko E."/>
            <person name="Jarju S."/>
            <person name="Secka A."/>
            <person name="Antonio M."/>
            <person name="Oren A."/>
            <person name="Chaudhuri R.R."/>
            <person name="La Ragione R."/>
            <person name="Hildebrand F."/>
            <person name="Pallen M.J."/>
        </authorList>
    </citation>
    <scope>NUCLEOTIDE SEQUENCE</scope>
    <source>
        <strain evidence="8">ChiW4-1371</strain>
    </source>
</reference>
<dbReference type="Pfam" id="PF01321">
    <property type="entry name" value="Creatinase_N"/>
    <property type="match status" value="1"/>
</dbReference>
<evidence type="ECO:0000313" key="9">
    <source>
        <dbReference type="Proteomes" id="UP000824176"/>
    </source>
</evidence>